<feature type="chain" id="PRO_5035156109" evidence="2">
    <location>
        <begin position="28"/>
        <end position="450"/>
    </location>
</feature>
<dbReference type="PANTHER" id="PTHR31475">
    <property type="entry name" value="UPF0462 PROTEIN"/>
    <property type="match status" value="1"/>
</dbReference>
<proteinExistence type="inferred from homology"/>
<gene>
    <name evidence="3" type="ORF">DGAL_LOCUS7765</name>
</gene>
<reference evidence="3" key="1">
    <citation type="submission" date="2021-11" db="EMBL/GenBank/DDBJ databases">
        <authorList>
            <person name="Schell T."/>
        </authorList>
    </citation>
    <scope>NUCLEOTIDE SEQUENCE</scope>
    <source>
        <strain evidence="3">M5</strain>
    </source>
</reference>
<accession>A0A8J2RXD7</accession>
<protein>
    <submittedName>
        <fullName evidence="3">Uncharacterized protein</fullName>
    </submittedName>
</protein>
<organism evidence="3 4">
    <name type="scientific">Daphnia galeata</name>
    <dbReference type="NCBI Taxonomy" id="27404"/>
    <lineage>
        <taxon>Eukaryota</taxon>
        <taxon>Metazoa</taxon>
        <taxon>Ecdysozoa</taxon>
        <taxon>Arthropoda</taxon>
        <taxon>Crustacea</taxon>
        <taxon>Branchiopoda</taxon>
        <taxon>Diplostraca</taxon>
        <taxon>Cladocera</taxon>
        <taxon>Anomopoda</taxon>
        <taxon>Daphniidae</taxon>
        <taxon>Daphnia</taxon>
    </lineage>
</organism>
<keyword evidence="2" id="KW-0732">Signal</keyword>
<evidence type="ECO:0000313" key="4">
    <source>
        <dbReference type="Proteomes" id="UP000789390"/>
    </source>
</evidence>
<comment type="caution">
    <text evidence="3">The sequence shown here is derived from an EMBL/GenBank/DDBJ whole genome shotgun (WGS) entry which is preliminary data.</text>
</comment>
<dbReference type="AlphaFoldDB" id="A0A8J2RXD7"/>
<name>A0A8J2RXD7_9CRUS</name>
<evidence type="ECO:0000256" key="1">
    <source>
        <dbReference type="ARBA" id="ARBA00038085"/>
    </source>
</evidence>
<sequence length="450" mass="51558">MRLLVNKSVIFLGLLLMLSLHLPHTNAADYVIKTSWNNVTIDSSDQVTINLDKHDDKSFKIVVQAPFYDDPPPNTPGDVGEPKWGLWDFELVKVFFLNDLHQYIEIQLGAWGHHFVLLLNGYRHTIRFGMLINYKADRTSKRWNGTAIIPLAYLPVNASKLNVFSYHGPREKRVVNALYPVENIATAELDDHKLTSFQPFDKTVLSTEHSVSMSSVWTDALQGIRSFQIATSWKGKELFSNETVDLHMQIDTSSMNLILNVSAPFYNDRAPEKANGGPFADLYQYEVVHLYLLSYPDLKYLEIQLGPWGHYLVVFWNGYYNKVGNLDSPLKYSFNRYGNRWNGSATIPLTYLPPRVYLMNAHSSHGVDENRQWNSLYPIPEGSNQTSPDYHNLKNYKFTDLTELYPENDDTKCSQTWQAFNVCSNSATQSRSGTIGMIFFNTLLVLLFNK</sequence>
<evidence type="ECO:0000313" key="3">
    <source>
        <dbReference type="EMBL" id="CAH0104836.1"/>
    </source>
</evidence>
<dbReference type="EMBL" id="CAKKLH010000157">
    <property type="protein sequence ID" value="CAH0104836.1"/>
    <property type="molecule type" value="Genomic_DNA"/>
</dbReference>
<evidence type="ECO:0000256" key="2">
    <source>
        <dbReference type="SAM" id="SignalP"/>
    </source>
</evidence>
<keyword evidence="4" id="KW-1185">Reference proteome</keyword>
<dbReference type="OrthoDB" id="10056816at2759"/>
<dbReference type="PANTHER" id="PTHR31475:SF5">
    <property type="entry name" value="UPF0462 PROTEIN C4ORF33 HOMOLOG"/>
    <property type="match status" value="1"/>
</dbReference>
<dbReference type="Proteomes" id="UP000789390">
    <property type="component" value="Unassembled WGS sequence"/>
</dbReference>
<comment type="similarity">
    <text evidence="1">Belongs to the UPF0462 family.</text>
</comment>
<feature type="signal peptide" evidence="2">
    <location>
        <begin position="1"/>
        <end position="27"/>
    </location>
</feature>